<dbReference type="Proteomes" id="UP001138709">
    <property type="component" value="Unassembled WGS sequence"/>
</dbReference>
<organism evidence="2 3">
    <name type="scientific">Neoroseomonas eburnea</name>
    <dbReference type="NCBI Taxonomy" id="1346889"/>
    <lineage>
        <taxon>Bacteria</taxon>
        <taxon>Pseudomonadati</taxon>
        <taxon>Pseudomonadota</taxon>
        <taxon>Alphaproteobacteria</taxon>
        <taxon>Acetobacterales</taxon>
        <taxon>Acetobacteraceae</taxon>
        <taxon>Neoroseomonas</taxon>
    </lineage>
</organism>
<evidence type="ECO:0000313" key="3">
    <source>
        <dbReference type="Proteomes" id="UP001138709"/>
    </source>
</evidence>
<comment type="caution">
    <text evidence="2">The sequence shown here is derived from an EMBL/GenBank/DDBJ whole genome shotgun (WGS) entry which is preliminary data.</text>
</comment>
<proteinExistence type="predicted"/>
<name>A0A9X9XCY4_9PROT</name>
<dbReference type="AlphaFoldDB" id="A0A9X9XCY4"/>
<reference evidence="2" key="2">
    <citation type="journal article" date="2021" name="Syst. Appl. Microbiol.">
        <title>Roseomonas hellenica sp. nov., isolated from roots of wild-growing Alkanna tinctoria.</title>
        <authorList>
            <person name="Rat A."/>
            <person name="Naranjo H.D."/>
            <person name="Lebbe L."/>
            <person name="Cnockaert M."/>
            <person name="Krigas N."/>
            <person name="Grigoriadou K."/>
            <person name="Maloupa E."/>
            <person name="Willems A."/>
        </authorList>
    </citation>
    <scope>NUCLEOTIDE SEQUENCE</scope>
    <source>
        <strain evidence="2">LMG 31228</strain>
    </source>
</reference>
<keyword evidence="3" id="KW-1185">Reference proteome</keyword>
<feature type="compositionally biased region" description="Basic and acidic residues" evidence="1">
    <location>
        <begin position="583"/>
        <end position="599"/>
    </location>
</feature>
<sequence length="614" mass="64603">MDVLIPVRDLVSRGGVEAAFYRLAVPRHAGIRFHWPSRGPDLRARRAGRLPPNAFPFAMDDCAALDELAVEAAGPDATLVRPLFAALLAQQGTCFDAIDVPSTLPVAHLVRPACEAFGVTVGRVTQNWLGHTADAARLAWPDAASEREVERLLLLGALSDAAVELRYAVGVTPPACANGAPQLMLPLATLFDRAELRGRSACPPGLFMPSGDPSWNLEPFLRVLDRLPAALRARARLPLDLPKAFTAVLRTEEGARDLSRLQPGEAAIAMACAALPIFDPAPLEALLRGETVIASRNSWTAAVLDAADPTAAPHGIDLDGSAIATALEPPASAVAPPPLRGVMDEARALHLAYRGEDLPPMPAAATLAGVRRLRPQFEASLPFRRATARPDLTFILAGEGMSPDSIAPTLACLARIDDVAVQAIVVLDETAEEPGAIEEMVAAAGGFARVLRQGRDAGLLRPAREATAPLVALVAPGDRTARGLGRWLVHAMSPVIRRGALPAWAGLRASQPGRPRLPSPSDAMLRIGPGTALRRTTLLELGGGPAGPAGTRRLLRRILDRHGKDAVAAADGGPPLAFAAKPENYREAGDAGRPDERRLPATAAAPAHADPAWS</sequence>
<reference evidence="2" key="1">
    <citation type="submission" date="2020-01" db="EMBL/GenBank/DDBJ databases">
        <authorList>
            <person name="Rat A."/>
        </authorList>
    </citation>
    <scope>NUCLEOTIDE SEQUENCE</scope>
    <source>
        <strain evidence="2">LMG 31228</strain>
    </source>
</reference>
<evidence type="ECO:0000256" key="1">
    <source>
        <dbReference type="SAM" id="MobiDB-lite"/>
    </source>
</evidence>
<feature type="region of interest" description="Disordered" evidence="1">
    <location>
        <begin position="566"/>
        <end position="614"/>
    </location>
</feature>
<dbReference type="EMBL" id="JAAEDL010000012">
    <property type="protein sequence ID" value="MBR0681570.1"/>
    <property type="molecule type" value="Genomic_DNA"/>
</dbReference>
<protein>
    <submittedName>
        <fullName evidence="2">Uncharacterized protein</fullName>
    </submittedName>
</protein>
<dbReference type="RefSeq" id="WP_211847098.1">
    <property type="nucleotide sequence ID" value="NZ_JAAEDL010000012.1"/>
</dbReference>
<gene>
    <name evidence="2" type="ORF">GXW74_13825</name>
</gene>
<accession>A0A9X9XCY4</accession>
<feature type="compositionally biased region" description="Low complexity" evidence="1">
    <location>
        <begin position="600"/>
        <end position="614"/>
    </location>
</feature>
<evidence type="ECO:0000313" key="2">
    <source>
        <dbReference type="EMBL" id="MBR0681570.1"/>
    </source>
</evidence>